<dbReference type="Gene3D" id="3.55.50.30">
    <property type="match status" value="1"/>
</dbReference>
<dbReference type="PIRSF" id="PIRSF018266">
    <property type="entry name" value="FecR"/>
    <property type="match status" value="1"/>
</dbReference>
<dbReference type="InterPro" id="IPR032623">
    <property type="entry name" value="FecR_N"/>
</dbReference>
<sequence length="328" mass="36202">MSNEQASSSPRPEEARIVEEAIDWFGRLRAGNVSAADRAAFDQWCQQDPLHARAFRRINAGWDHPILKEAAALAASTEFPAVPLKSQPPTWWRPALAAAAVVAALVVLAQASWDLWTRMQADYYTTVGERRTIQLPDQSTVTLNTQTAIVVAYEGAVRTIHLLKGQAFFKVAADRQRPFIVEYAGMATKAVGTEFVVHAQPRGLDVTVVEGLVQVADEKHSWPDIALAAGNEVHVEQGRADPPHAIDPRMATAWLRGHLMVTDARLGDVLDEVRRYYPGTIIILNPTLNQIHVTGTYHLDQPAALLTTLSRTLPFHMVTVADRLAVLY</sequence>
<gene>
    <name evidence="3" type="ORF">NSJP_2425</name>
</gene>
<dbReference type="AlphaFoldDB" id="A0A1W1I6G2"/>
<dbReference type="Proteomes" id="UP000192042">
    <property type="component" value="Chromosome I"/>
</dbReference>
<dbReference type="RefSeq" id="WP_172834287.1">
    <property type="nucleotide sequence ID" value="NZ_LT828648.1"/>
</dbReference>
<evidence type="ECO:0000313" key="4">
    <source>
        <dbReference type="Proteomes" id="UP000192042"/>
    </source>
</evidence>
<dbReference type="Pfam" id="PF04773">
    <property type="entry name" value="FecR"/>
    <property type="match status" value="1"/>
</dbReference>
<dbReference type="PANTHER" id="PTHR30273">
    <property type="entry name" value="PERIPLASMIC SIGNAL SENSOR AND SIGMA FACTOR ACTIVATOR FECR-RELATED"/>
    <property type="match status" value="1"/>
</dbReference>
<organism evidence="3 4">
    <name type="scientific">Nitrospira japonica</name>
    <dbReference type="NCBI Taxonomy" id="1325564"/>
    <lineage>
        <taxon>Bacteria</taxon>
        <taxon>Pseudomonadati</taxon>
        <taxon>Nitrospirota</taxon>
        <taxon>Nitrospiria</taxon>
        <taxon>Nitrospirales</taxon>
        <taxon>Nitrospiraceae</taxon>
        <taxon>Nitrospira</taxon>
    </lineage>
</organism>
<dbReference type="STRING" id="1325564.NSJP_2425"/>
<dbReference type="KEGG" id="nja:NSJP_2425"/>
<keyword evidence="4" id="KW-1185">Reference proteome</keyword>
<evidence type="ECO:0000313" key="3">
    <source>
        <dbReference type="EMBL" id="SLM48597.1"/>
    </source>
</evidence>
<dbReference type="Pfam" id="PF16220">
    <property type="entry name" value="DUF4880"/>
    <property type="match status" value="1"/>
</dbReference>
<reference evidence="3 4" key="1">
    <citation type="submission" date="2017-03" db="EMBL/GenBank/DDBJ databases">
        <authorList>
            <person name="Afonso C.L."/>
            <person name="Miller P.J."/>
            <person name="Scott M.A."/>
            <person name="Spackman E."/>
            <person name="Goraichik I."/>
            <person name="Dimitrov K.M."/>
            <person name="Suarez D.L."/>
            <person name="Swayne D.E."/>
        </authorList>
    </citation>
    <scope>NUCLEOTIDE SEQUENCE [LARGE SCALE GENOMIC DNA]</scope>
    <source>
        <strain evidence="3">Genome sequencing of Nitrospira japonica strain NJ11</strain>
    </source>
</reference>
<proteinExistence type="predicted"/>
<dbReference type="EMBL" id="LT828648">
    <property type="protein sequence ID" value="SLM48597.1"/>
    <property type="molecule type" value="Genomic_DNA"/>
</dbReference>
<keyword evidence="3" id="KW-0472">Membrane</keyword>
<keyword evidence="3" id="KW-0812">Transmembrane</keyword>
<dbReference type="PANTHER" id="PTHR30273:SF2">
    <property type="entry name" value="PROTEIN FECR"/>
    <property type="match status" value="1"/>
</dbReference>
<dbReference type="InterPro" id="IPR012373">
    <property type="entry name" value="Ferrdict_sens_TM"/>
</dbReference>
<accession>A0A1W1I6G2</accession>
<feature type="domain" description="FecR protein" evidence="1">
    <location>
        <begin position="122"/>
        <end position="214"/>
    </location>
</feature>
<dbReference type="Gene3D" id="2.60.120.1440">
    <property type="match status" value="1"/>
</dbReference>
<feature type="domain" description="FecR N-terminal" evidence="2">
    <location>
        <begin position="19"/>
        <end position="58"/>
    </location>
</feature>
<dbReference type="GO" id="GO:0016989">
    <property type="term" value="F:sigma factor antagonist activity"/>
    <property type="evidence" value="ECO:0007669"/>
    <property type="project" value="TreeGrafter"/>
</dbReference>
<protein>
    <submittedName>
        <fullName evidence="3">Putative Iron dicitrate transmembrane sensor FecR</fullName>
    </submittedName>
</protein>
<evidence type="ECO:0000259" key="1">
    <source>
        <dbReference type="Pfam" id="PF04773"/>
    </source>
</evidence>
<name>A0A1W1I6G2_9BACT</name>
<dbReference type="InterPro" id="IPR006860">
    <property type="entry name" value="FecR"/>
</dbReference>
<evidence type="ECO:0000259" key="2">
    <source>
        <dbReference type="Pfam" id="PF16220"/>
    </source>
</evidence>